<dbReference type="PANTHER" id="PTHR43396">
    <property type="entry name" value="FLAVOHEMOPROTEIN"/>
    <property type="match status" value="1"/>
</dbReference>
<keyword evidence="8" id="KW-1185">Reference proteome</keyword>
<comment type="similarity">
    <text evidence="5">Belongs to the globin family.</text>
</comment>
<dbReference type="PROSITE" id="PS01033">
    <property type="entry name" value="GLOBIN"/>
    <property type="match status" value="1"/>
</dbReference>
<dbReference type="SUPFAM" id="SSF46458">
    <property type="entry name" value="Globin-like"/>
    <property type="match status" value="1"/>
</dbReference>
<dbReference type="Proteomes" id="UP001168528">
    <property type="component" value="Unassembled WGS sequence"/>
</dbReference>
<evidence type="ECO:0000256" key="2">
    <source>
        <dbReference type="ARBA" id="ARBA00022621"/>
    </source>
</evidence>
<dbReference type="InterPro" id="IPR000971">
    <property type="entry name" value="Globin"/>
</dbReference>
<comment type="caution">
    <text evidence="7">The sequence shown here is derived from an EMBL/GenBank/DDBJ whole genome shotgun (WGS) entry which is preliminary data.</text>
</comment>
<protein>
    <submittedName>
        <fullName evidence="7">Globin family protein</fullName>
    </submittedName>
</protein>
<gene>
    <name evidence="7" type="ORF">Q0590_19035</name>
</gene>
<keyword evidence="2 5" id="KW-0561">Oxygen transport</keyword>
<accession>A0ABT8R8F2</accession>
<keyword evidence="4" id="KW-0408">Iron</keyword>
<keyword evidence="5" id="KW-0813">Transport</keyword>
<reference evidence="7" key="1">
    <citation type="submission" date="2023-07" db="EMBL/GenBank/DDBJ databases">
        <title>The genome sequence of Rhodocytophaga aerolata KACC 12507.</title>
        <authorList>
            <person name="Zhang X."/>
        </authorList>
    </citation>
    <scope>NUCLEOTIDE SEQUENCE</scope>
    <source>
        <strain evidence="7">KACC 12507</strain>
    </source>
</reference>
<evidence type="ECO:0000256" key="4">
    <source>
        <dbReference type="ARBA" id="ARBA00023004"/>
    </source>
</evidence>
<dbReference type="Gene3D" id="1.10.490.10">
    <property type="entry name" value="Globins"/>
    <property type="match status" value="1"/>
</dbReference>
<proteinExistence type="inferred from homology"/>
<dbReference type="PANTHER" id="PTHR43396:SF3">
    <property type="entry name" value="FLAVOHEMOPROTEIN"/>
    <property type="match status" value="1"/>
</dbReference>
<evidence type="ECO:0000256" key="5">
    <source>
        <dbReference type="RuleBase" id="RU000356"/>
    </source>
</evidence>
<dbReference type="Pfam" id="PF00042">
    <property type="entry name" value="Globin"/>
    <property type="match status" value="1"/>
</dbReference>
<evidence type="ECO:0000256" key="3">
    <source>
        <dbReference type="ARBA" id="ARBA00022723"/>
    </source>
</evidence>
<dbReference type="EMBL" id="JAUKPO010000011">
    <property type="protein sequence ID" value="MDO1448379.1"/>
    <property type="molecule type" value="Genomic_DNA"/>
</dbReference>
<keyword evidence="1 5" id="KW-0349">Heme</keyword>
<keyword evidence="3" id="KW-0479">Metal-binding</keyword>
<name>A0ABT8R8F2_9BACT</name>
<feature type="domain" description="Globin" evidence="6">
    <location>
        <begin position="1"/>
        <end position="134"/>
    </location>
</feature>
<dbReference type="PRINTS" id="PR01907">
    <property type="entry name" value="WORMGLOBIN"/>
</dbReference>
<sequence length="143" mass="16393">MTDLNILTVKNSWSYIIFQAEEVSQLFYDKLFELDPTLRPLFKGDITEQGSKLMSMLTMIISRLQRMQDIETEVQSLGKRHVGYGTKPEHYRTVGQALLWALENALGDRWNPETKQAWTEAYTMMATTMMAGAQTSPLPEQVV</sequence>
<evidence type="ECO:0000313" key="8">
    <source>
        <dbReference type="Proteomes" id="UP001168528"/>
    </source>
</evidence>
<evidence type="ECO:0000256" key="1">
    <source>
        <dbReference type="ARBA" id="ARBA00022617"/>
    </source>
</evidence>
<evidence type="ECO:0000313" key="7">
    <source>
        <dbReference type="EMBL" id="MDO1448379.1"/>
    </source>
</evidence>
<dbReference type="InterPro" id="IPR012292">
    <property type="entry name" value="Globin/Proto"/>
</dbReference>
<evidence type="ECO:0000259" key="6">
    <source>
        <dbReference type="PROSITE" id="PS01033"/>
    </source>
</evidence>
<organism evidence="7 8">
    <name type="scientific">Rhodocytophaga aerolata</name>
    <dbReference type="NCBI Taxonomy" id="455078"/>
    <lineage>
        <taxon>Bacteria</taxon>
        <taxon>Pseudomonadati</taxon>
        <taxon>Bacteroidota</taxon>
        <taxon>Cytophagia</taxon>
        <taxon>Cytophagales</taxon>
        <taxon>Rhodocytophagaceae</taxon>
        <taxon>Rhodocytophaga</taxon>
    </lineage>
</organism>
<dbReference type="CDD" id="cd12131">
    <property type="entry name" value="HGbI-like"/>
    <property type="match status" value="1"/>
</dbReference>
<dbReference type="InterPro" id="IPR009050">
    <property type="entry name" value="Globin-like_sf"/>
</dbReference>
<dbReference type="RefSeq" id="WP_302039180.1">
    <property type="nucleotide sequence ID" value="NZ_JAUKPO010000011.1"/>
</dbReference>